<feature type="transmembrane region" description="Helical" evidence="1">
    <location>
        <begin position="41"/>
        <end position="59"/>
    </location>
</feature>
<accession>A0A510JC18</accession>
<name>A0A510JC18_9FUSO</name>
<evidence type="ECO:0008006" key="4">
    <source>
        <dbReference type="Google" id="ProtNLM"/>
    </source>
</evidence>
<sequence length="618" mass="72099">MKKFFKTLKHHFNKNLWIIYLLGLSLSLIGSFQVYHGKYDSVIKEISVIFISVLKLFLFSPLEGFTKQNPLAYELAIWFAPVTMFFAIFSIFAKLYNDIKLKFIHFRKKHIIVMGYNNYSLTFMKNFINSKNKERLLCILPEDIQESNIKSLNKSGILTCTLDYSSGLSNENIRTASEYDFASVNTVICFEEEPKNYGYLKLISELIDVNKKDKNNKVKVYVSIVNKYIREIIQHQMDKIKIFNIKYFNIFDLISYNLINEKNFKLYETKELKYDWNEPKKSLKNNFSFDDFSDLIGNPHLLLIGFKDRGKSLFESAVNQTAINVKEKMKITVVDRKINDLAEEYKATVRELEKVADIDFIDGDISHISTQNKIKKIHSKNPFSAVIFSTKNCSENLVFMDLVGDELFKNVNIALYSENIRENGPLIESIAFKYPNITVFGELSHLLNLETIANEPLDIKAKNFNAYYNKVTADIMNFPTEDLSPDKQWNSLSNIKKESSRNQCMHQNIKKVLLGKIAEIEGFSSAKELLQSWKNQIDNLSPTEQVNIIENNPFMNYMTALEHKRWNNFYYMKNFVYSDEKNEVNRTHNSLIDDWDEFLRSDQSDKAVYDFISVLSAE</sequence>
<feature type="transmembrane region" description="Helical" evidence="1">
    <location>
        <begin position="71"/>
        <end position="93"/>
    </location>
</feature>
<feature type="transmembrane region" description="Helical" evidence="1">
    <location>
        <begin position="16"/>
        <end position="35"/>
    </location>
</feature>
<evidence type="ECO:0000313" key="2">
    <source>
        <dbReference type="EMBL" id="BBM36842.1"/>
    </source>
</evidence>
<organism evidence="2 3">
    <name type="scientific">Pseudoleptotrichia goodfellowii</name>
    <dbReference type="NCBI Taxonomy" id="157692"/>
    <lineage>
        <taxon>Bacteria</taxon>
        <taxon>Fusobacteriati</taxon>
        <taxon>Fusobacteriota</taxon>
        <taxon>Fusobacteriia</taxon>
        <taxon>Fusobacteriales</taxon>
        <taxon>Leptotrichiaceae</taxon>
        <taxon>Pseudoleptotrichia</taxon>
    </lineage>
</organism>
<dbReference type="RefSeq" id="WP_026738035.1">
    <property type="nucleotide sequence ID" value="NZ_AP019822.1"/>
</dbReference>
<reference evidence="2 3" key="1">
    <citation type="submission" date="2019-07" db="EMBL/GenBank/DDBJ databases">
        <title>Complete Genome Sequence of Leptotrichia goodfellowii Strain JCM 16774.</title>
        <authorList>
            <person name="Watanabe S."/>
            <person name="Cui L."/>
        </authorList>
    </citation>
    <scope>NUCLEOTIDE SEQUENCE [LARGE SCALE GENOMIC DNA]</scope>
    <source>
        <strain evidence="2 3">JCM16774</strain>
    </source>
</reference>
<keyword evidence="1" id="KW-0472">Membrane</keyword>
<evidence type="ECO:0000313" key="3">
    <source>
        <dbReference type="Proteomes" id="UP000321606"/>
    </source>
</evidence>
<protein>
    <recommendedName>
        <fullName evidence="4">RCK N-terminal domain-containing protein</fullName>
    </recommendedName>
</protein>
<proteinExistence type="predicted"/>
<dbReference type="EMBL" id="AP019822">
    <property type="protein sequence ID" value="BBM36842.1"/>
    <property type="molecule type" value="Genomic_DNA"/>
</dbReference>
<dbReference type="Proteomes" id="UP000321606">
    <property type="component" value="Chromosome"/>
</dbReference>
<evidence type="ECO:0000256" key="1">
    <source>
        <dbReference type="SAM" id="Phobius"/>
    </source>
</evidence>
<dbReference type="STRING" id="714315.GCA_000516535_01795"/>
<dbReference type="AlphaFoldDB" id="A0A510JC18"/>
<keyword evidence="1" id="KW-0812">Transmembrane</keyword>
<dbReference type="KEGG" id="lgo:JCM16774_1788"/>
<dbReference type="OrthoDB" id="89777at2"/>
<gene>
    <name evidence="2" type="ORF">JCM16774_1788</name>
</gene>
<keyword evidence="1" id="KW-1133">Transmembrane helix</keyword>